<feature type="domain" description="Alpha/beta hydrolase fold-3" evidence="2">
    <location>
        <begin position="102"/>
        <end position="300"/>
    </location>
</feature>
<dbReference type="GO" id="GO:0016787">
    <property type="term" value="F:hydrolase activity"/>
    <property type="evidence" value="ECO:0007669"/>
    <property type="project" value="UniProtKB-KW"/>
</dbReference>
<accession>A0A423V9R2</accession>
<evidence type="ECO:0000259" key="2">
    <source>
        <dbReference type="Pfam" id="PF07859"/>
    </source>
</evidence>
<dbReference type="InterPro" id="IPR050300">
    <property type="entry name" value="GDXG_lipolytic_enzyme"/>
</dbReference>
<comment type="caution">
    <text evidence="3">The sequence shown here is derived from an EMBL/GenBank/DDBJ whole genome shotgun (WGS) entry which is preliminary data.</text>
</comment>
<dbReference type="SUPFAM" id="SSF53474">
    <property type="entry name" value="alpha/beta-Hydrolases"/>
    <property type="match status" value="1"/>
</dbReference>
<keyword evidence="1" id="KW-0378">Hydrolase</keyword>
<evidence type="ECO:0000256" key="1">
    <source>
        <dbReference type="ARBA" id="ARBA00022801"/>
    </source>
</evidence>
<organism evidence="3 4">
    <name type="scientific">Cytospora schulzeri</name>
    <dbReference type="NCBI Taxonomy" id="448051"/>
    <lineage>
        <taxon>Eukaryota</taxon>
        <taxon>Fungi</taxon>
        <taxon>Dikarya</taxon>
        <taxon>Ascomycota</taxon>
        <taxon>Pezizomycotina</taxon>
        <taxon>Sordariomycetes</taxon>
        <taxon>Sordariomycetidae</taxon>
        <taxon>Diaporthales</taxon>
        <taxon>Cytosporaceae</taxon>
        <taxon>Cytospora</taxon>
    </lineage>
</organism>
<name>A0A423V9R2_9PEZI</name>
<proteinExistence type="predicted"/>
<dbReference type="OrthoDB" id="408631at2759"/>
<gene>
    <name evidence="3" type="ORF">VMCG_10625</name>
</gene>
<dbReference type="Proteomes" id="UP000283895">
    <property type="component" value="Unassembled WGS sequence"/>
</dbReference>
<reference evidence="3 4" key="1">
    <citation type="submission" date="2015-09" db="EMBL/GenBank/DDBJ databases">
        <title>Host preference determinants of Valsa canker pathogens revealed by comparative genomics.</title>
        <authorList>
            <person name="Yin Z."/>
            <person name="Huang L."/>
        </authorList>
    </citation>
    <scope>NUCLEOTIDE SEQUENCE [LARGE SCALE GENOMIC DNA]</scope>
    <source>
        <strain evidence="3 4">03-1</strain>
    </source>
</reference>
<keyword evidence="4" id="KW-1185">Reference proteome</keyword>
<dbReference type="PANTHER" id="PTHR48081">
    <property type="entry name" value="AB HYDROLASE SUPERFAMILY PROTEIN C4A8.06C"/>
    <property type="match status" value="1"/>
</dbReference>
<dbReference type="InterPro" id="IPR013094">
    <property type="entry name" value="AB_hydrolase_3"/>
</dbReference>
<dbReference type="InterPro" id="IPR029058">
    <property type="entry name" value="AB_hydrolase_fold"/>
</dbReference>
<protein>
    <recommendedName>
        <fullName evidence="2">Alpha/beta hydrolase fold-3 domain-containing protein</fullName>
    </recommendedName>
</protein>
<dbReference type="Gene3D" id="3.40.50.1820">
    <property type="entry name" value="alpha/beta hydrolase"/>
    <property type="match status" value="1"/>
</dbReference>
<dbReference type="PANTHER" id="PTHR48081:SF8">
    <property type="entry name" value="ALPHA_BETA HYDROLASE FOLD-3 DOMAIN-CONTAINING PROTEIN-RELATED"/>
    <property type="match status" value="1"/>
</dbReference>
<dbReference type="EMBL" id="LKEA01000091">
    <property type="protein sequence ID" value="ROV87626.1"/>
    <property type="molecule type" value="Genomic_DNA"/>
</dbReference>
<dbReference type="Pfam" id="PF07859">
    <property type="entry name" value="Abhydrolase_3"/>
    <property type="match status" value="1"/>
</dbReference>
<evidence type="ECO:0000313" key="3">
    <source>
        <dbReference type="EMBL" id="ROV87626.1"/>
    </source>
</evidence>
<dbReference type="AlphaFoldDB" id="A0A423V9R2"/>
<dbReference type="STRING" id="356882.A0A423V9R2"/>
<sequence>MADDNGVAGGGPGKLPNPAKPILKQILFAVGVYALQYLVVGPAMAIRHWQRRRNPPATYPNIIKTYQSRPKLPVRVFFPTSYRYNGNPANAEGAHTPLPTLFTIHGGGFVVGDPSDNDVFNHIFANQHNALVIALNYSKAPGTPFPGPLSDLEAQITAVFTDPELAPFIRQDKVGMAGFSAGGNLTLAICQFPAIREKITAGIVPIYPVVDFSVSKDLKKETRRYKPALAGLRGRAKDVLLPFAEAFNWSYIPVGQDVRDPLLSPIFAERSSLPRRIWLMGCELDMLGHEAWQMACQLAGKPVPGLDQPIGQAEPERTGKPGALITGEDERFAWEEKDTDGEIKWLCVPDATHAFDTAGDMRADEKTVEDGILKRDRIISMAGEWLFGQ</sequence>
<evidence type="ECO:0000313" key="4">
    <source>
        <dbReference type="Proteomes" id="UP000283895"/>
    </source>
</evidence>